<evidence type="ECO:0000313" key="1">
    <source>
        <dbReference type="EMBL" id="KKO47239.1"/>
    </source>
</evidence>
<dbReference type="STRING" id="336831.WG68_00900"/>
<dbReference type="AlphaFoldDB" id="A0A0M2V9X8"/>
<evidence type="ECO:0000313" key="2">
    <source>
        <dbReference type="Proteomes" id="UP000034228"/>
    </source>
</evidence>
<proteinExistence type="predicted"/>
<reference evidence="1 2" key="1">
    <citation type="submission" date="2015-03" db="EMBL/GenBank/DDBJ databases">
        <title>Draft genome sequences of two protease-producing strains of Arsukibacterium isolated from two cold and alkaline environments.</title>
        <authorList>
            <person name="Lylloff J.E."/>
            <person name="Skov L.B."/>
            <person name="Jepsen M."/>
            <person name="Hallin P.F."/>
            <person name="Sorensen S.J."/>
            <person name="Stougaard P."/>
            <person name="Glaring M.A."/>
        </authorList>
    </citation>
    <scope>NUCLEOTIDE SEQUENCE [LARGE SCALE GENOMIC DNA]</scope>
    <source>
        <strain evidence="1 2">GCM72</strain>
    </source>
</reference>
<gene>
    <name evidence="1" type="ORF">WG68_00900</name>
</gene>
<name>A0A0M2V9X8_9GAMM</name>
<keyword evidence="2" id="KW-1185">Reference proteome</keyword>
<accession>A0A0M2V9X8</accession>
<sequence>MPAAPIAAGYAAWLIQARQALSQQQHLTTTTFSADSTTVCFDNISYATVRVTSEQSAKQE</sequence>
<comment type="caution">
    <text evidence="1">The sequence shown here is derived from an EMBL/GenBank/DDBJ whole genome shotgun (WGS) entry which is preliminary data.</text>
</comment>
<dbReference type="RefSeq" id="WP_046555768.1">
    <property type="nucleotide sequence ID" value="NZ_LAHO01000001.1"/>
</dbReference>
<dbReference type="EMBL" id="LAHO01000001">
    <property type="protein sequence ID" value="KKO47239.1"/>
    <property type="molecule type" value="Genomic_DNA"/>
</dbReference>
<organism evidence="1 2">
    <name type="scientific">Arsukibacterium ikkense</name>
    <dbReference type="NCBI Taxonomy" id="336831"/>
    <lineage>
        <taxon>Bacteria</taxon>
        <taxon>Pseudomonadati</taxon>
        <taxon>Pseudomonadota</taxon>
        <taxon>Gammaproteobacteria</taxon>
        <taxon>Chromatiales</taxon>
        <taxon>Chromatiaceae</taxon>
        <taxon>Arsukibacterium</taxon>
    </lineage>
</organism>
<protein>
    <submittedName>
        <fullName evidence="1">Uncharacterized protein</fullName>
    </submittedName>
</protein>
<dbReference type="Proteomes" id="UP000034228">
    <property type="component" value="Unassembled WGS sequence"/>
</dbReference>